<feature type="compositionally biased region" description="Basic residues" evidence="2">
    <location>
        <begin position="1031"/>
        <end position="1041"/>
    </location>
</feature>
<reference evidence="3" key="1">
    <citation type="journal article" date="2023" name="G3 (Bethesda)">
        <title>Whole genome assembly and annotation of the endangered Caribbean coral Acropora cervicornis.</title>
        <authorList>
            <person name="Selwyn J.D."/>
            <person name="Vollmer S.V."/>
        </authorList>
    </citation>
    <scope>NUCLEOTIDE SEQUENCE</scope>
    <source>
        <strain evidence="3">K2</strain>
    </source>
</reference>
<evidence type="ECO:0000256" key="1">
    <source>
        <dbReference type="SAM" id="Coils"/>
    </source>
</evidence>
<accession>A0AAD9PYB2</accession>
<feature type="region of interest" description="Disordered" evidence="2">
    <location>
        <begin position="984"/>
        <end position="1066"/>
    </location>
</feature>
<reference evidence="3" key="2">
    <citation type="journal article" date="2023" name="Science">
        <title>Genomic signatures of disease resistance in endangered staghorn corals.</title>
        <authorList>
            <person name="Vollmer S.V."/>
            <person name="Selwyn J.D."/>
            <person name="Despard B.A."/>
            <person name="Roesel C.L."/>
        </authorList>
    </citation>
    <scope>NUCLEOTIDE SEQUENCE</scope>
    <source>
        <strain evidence="3">K2</strain>
    </source>
</reference>
<dbReference type="PANTHER" id="PTHR47615">
    <property type="entry name" value="COILED-COIL DOMAIN-CONTAINING PROTEIN 158"/>
    <property type="match status" value="1"/>
</dbReference>
<feature type="coiled-coil region" evidence="1">
    <location>
        <begin position="517"/>
        <end position="649"/>
    </location>
</feature>
<feature type="region of interest" description="Disordered" evidence="2">
    <location>
        <begin position="1083"/>
        <end position="1113"/>
    </location>
</feature>
<evidence type="ECO:0000313" key="3">
    <source>
        <dbReference type="EMBL" id="KAK2551291.1"/>
    </source>
</evidence>
<feature type="region of interest" description="Disordered" evidence="2">
    <location>
        <begin position="1150"/>
        <end position="1230"/>
    </location>
</feature>
<name>A0AAD9PYB2_ACRCE</name>
<evidence type="ECO:0000256" key="2">
    <source>
        <dbReference type="SAM" id="MobiDB-lite"/>
    </source>
</evidence>
<feature type="compositionally biased region" description="Polar residues" evidence="2">
    <location>
        <begin position="1056"/>
        <end position="1066"/>
    </location>
</feature>
<proteinExistence type="predicted"/>
<feature type="coiled-coil region" evidence="1">
    <location>
        <begin position="1242"/>
        <end position="1273"/>
    </location>
</feature>
<feature type="region of interest" description="Disordered" evidence="2">
    <location>
        <begin position="1"/>
        <end position="33"/>
    </location>
</feature>
<keyword evidence="1" id="KW-0175">Coiled coil</keyword>
<keyword evidence="4" id="KW-1185">Reference proteome</keyword>
<dbReference type="PANTHER" id="PTHR47615:SF1">
    <property type="entry name" value="COILED-COIL DOMAIN-CONTAINING PROTEIN 158"/>
    <property type="match status" value="1"/>
</dbReference>
<organism evidence="3 4">
    <name type="scientific">Acropora cervicornis</name>
    <name type="common">Staghorn coral</name>
    <dbReference type="NCBI Taxonomy" id="6130"/>
    <lineage>
        <taxon>Eukaryota</taxon>
        <taxon>Metazoa</taxon>
        <taxon>Cnidaria</taxon>
        <taxon>Anthozoa</taxon>
        <taxon>Hexacorallia</taxon>
        <taxon>Scleractinia</taxon>
        <taxon>Astrocoeniina</taxon>
        <taxon>Acroporidae</taxon>
        <taxon>Acropora</taxon>
    </lineage>
</organism>
<evidence type="ECO:0000313" key="4">
    <source>
        <dbReference type="Proteomes" id="UP001249851"/>
    </source>
</evidence>
<feature type="compositionally biased region" description="Basic and acidic residues" evidence="2">
    <location>
        <begin position="1187"/>
        <end position="1230"/>
    </location>
</feature>
<feature type="coiled-coil region" evidence="1">
    <location>
        <begin position="225"/>
        <end position="405"/>
    </location>
</feature>
<dbReference type="Pfam" id="PF15921">
    <property type="entry name" value="CCDC158"/>
    <property type="match status" value="1"/>
</dbReference>
<feature type="compositionally biased region" description="Polar residues" evidence="2">
    <location>
        <begin position="1096"/>
        <end position="1113"/>
    </location>
</feature>
<feature type="compositionally biased region" description="Acidic residues" evidence="2">
    <location>
        <begin position="1"/>
        <end position="15"/>
    </location>
</feature>
<feature type="coiled-coil region" evidence="1">
    <location>
        <begin position="731"/>
        <end position="849"/>
    </location>
</feature>
<comment type="caution">
    <text evidence="3">The sequence shown here is derived from an EMBL/GenBank/DDBJ whole genome shotgun (WGS) entry which is preliminary data.</text>
</comment>
<feature type="compositionally biased region" description="Low complexity" evidence="2">
    <location>
        <begin position="1150"/>
        <end position="1164"/>
    </location>
</feature>
<dbReference type="EMBL" id="JARQWQ010000099">
    <property type="protein sequence ID" value="KAK2551291.1"/>
    <property type="molecule type" value="Genomic_DNA"/>
</dbReference>
<dbReference type="InterPro" id="IPR031809">
    <property type="entry name" value="CCDC158"/>
</dbReference>
<sequence length="1282" mass="145969">MSSSEEVEFSDENSDESPLSSSPEYEIEHESDRAFASSSKKGITCSDIPLASSFWLLQQAATQIIACNPGQSLHFVLNQLFEQTTELCAKQDAYYRGVISDLENQIKESIAGRDHVLAIRESETSGQLRLIHQLEAGLRNQQQVIDTKDESLNSMQTNIKQLEEDLAAHKSFLDKVRRIVSEEDRKRFRSSLVTSALESTATVRQIGDALVELIQKCFFDDDKEKKTLRSSLDQVEDEFKRSRELSEIKHEKVQEEHKARMSKLEEEHNQALELTANRAALVKKELESLQQETAKMKEAHECIVSTMEDKTRNLELELEKAGKTKYETTVTLEAKCKELEYSVRDMKSDLQRAKDEEQSLYSRLSQEQATVLTLNEKVRNTEKLRHEAEEKADDLSKKLTSLKEKYNVDTQTLHESIVEKEKLIKEIREEAIRLRGCEVEKAINEEKEKSNARLDGILDQLAKSNQSISTLKEELLSKGIEASKRHDEMVKLKEDLDVGIRERSFIREEKVHLSGELEKRQIEILNLEKQVVELSNSLELKGKSLEEAQNLVKKLQTQLAERENVLARFEAQGTNLAEILERNSQTGDSLQREREQLIRTLEERISEVEEMKSHREILAKKLKSKDKKVKELEEEKSSIINSLKIKHEELEAIMEDRSNIMAELKLRQIEVSKLKDENTSLSSLVEGKDGKREKEITKLLSRLKGSEQDLALTRKLLKTKGAMSGKAVQVAESMQQEVTAKRGELDALQNRIHWLTESLNNASKDARYYERKSSELSEKVNQLTMNRDQLEDELGTARELCSDLKKKLSHMEQALEKAALKHADSQGIIEKMEQEMARLKLKHSLEIKELERTSKAFPARADATSLIEFLTKFSSGFRWPPLTIQPNYSSVMMASKQPPTLLPPTQAQQPDVVELDTGRQEVNAQSLKARLMSQKNDISAKKNEEVTDDLRLLLNEVRSLISSFQAHVSQISTPVTTPGLMFAAQGASAPERGPSKHEPTCPNEDDLEKGQVSLAPTENKEQSKEHPEVRHGKHAKERHSRSKDVAMKRSADIESDSSQSTDVNSRVSNNYELEDTNECFELPLHSSSPKRENAASIVSSQTPDSVRSPLTLSDDSYGSDVASLLIDQSTFTGNTVVARDLLNAPLSYRPRSALSSAPSSQRSSNKMSYAVPTKTKCRRPVPQRLQRGQDDERNRDLFGAEDWTTHRYQQEQRRNEDCLPNRKTSSDSEPVYRRAEMILHSLAQTGAQLTKKNREIEHLLKEQDKKIRKCRRNEHNIHALLS</sequence>
<gene>
    <name evidence="3" type="ORF">P5673_027884</name>
</gene>
<dbReference type="Proteomes" id="UP001249851">
    <property type="component" value="Unassembled WGS sequence"/>
</dbReference>
<feature type="compositionally biased region" description="Basic and acidic residues" evidence="2">
    <location>
        <begin position="1018"/>
        <end position="1030"/>
    </location>
</feature>
<feature type="compositionally biased region" description="Basic and acidic residues" evidence="2">
    <location>
        <begin position="1042"/>
        <end position="1052"/>
    </location>
</feature>
<protein>
    <submittedName>
        <fullName evidence="3">Coiled-coil domain-containing protein 158</fullName>
    </submittedName>
</protein>
<feature type="coiled-coil region" evidence="1">
    <location>
        <begin position="145"/>
        <end position="172"/>
    </location>
</feature>